<dbReference type="Pfam" id="PF16569">
    <property type="entry name" value="GramPos_pilinBB"/>
    <property type="match status" value="1"/>
</dbReference>
<feature type="transmembrane region" description="Helical" evidence="5">
    <location>
        <begin position="456"/>
        <end position="474"/>
    </location>
</feature>
<evidence type="ECO:0000313" key="8">
    <source>
        <dbReference type="EMBL" id="ORJ31613.1"/>
    </source>
</evidence>
<feature type="signal peptide" evidence="6">
    <location>
        <begin position="1"/>
        <end position="25"/>
    </location>
</feature>
<dbReference type="EMBL" id="LNVH01000009">
    <property type="protein sequence ID" value="ORJ31613.1"/>
    <property type="molecule type" value="Genomic_DNA"/>
</dbReference>
<dbReference type="Pfam" id="PF17802">
    <property type="entry name" value="SpaA"/>
    <property type="match status" value="1"/>
</dbReference>
<dbReference type="InterPro" id="IPR041033">
    <property type="entry name" value="SpaA_PFL_dom_1"/>
</dbReference>
<dbReference type="RefSeq" id="WP_084868874.1">
    <property type="nucleotide sequence ID" value="NZ_LNVH01000009.1"/>
</dbReference>
<dbReference type="SUPFAM" id="SSF49478">
    <property type="entry name" value="Cna protein B-type domain"/>
    <property type="match status" value="1"/>
</dbReference>
<feature type="chain" id="PRO_5013072209" evidence="6">
    <location>
        <begin position="26"/>
        <end position="480"/>
    </location>
</feature>
<dbReference type="InterPro" id="IPR026466">
    <property type="entry name" value="Fim_isopep_form_D2_dom"/>
</dbReference>
<dbReference type="Proteomes" id="UP000192532">
    <property type="component" value="Unassembled WGS sequence"/>
</dbReference>
<keyword evidence="4" id="KW-0572">Peptidoglycan-anchor</keyword>
<feature type="domain" description="Gram-positive cocci surface proteins LPxTG" evidence="7">
    <location>
        <begin position="446"/>
        <end position="480"/>
    </location>
</feature>
<keyword evidence="1" id="KW-0134">Cell wall</keyword>
<dbReference type="NCBIfam" id="TIGR01167">
    <property type="entry name" value="LPXTG_anchor"/>
    <property type="match status" value="1"/>
</dbReference>
<dbReference type="InterPro" id="IPR032334">
    <property type="entry name" value="GramPos_pilinBB"/>
</dbReference>
<keyword evidence="5" id="KW-1133">Transmembrane helix</keyword>
<name>A0A1X0WXV8_STROR</name>
<protein>
    <submittedName>
        <fullName evidence="8">Fimbrial protein</fullName>
    </submittedName>
</protein>
<dbReference type="Pfam" id="PF00746">
    <property type="entry name" value="Gram_pos_anchor"/>
    <property type="match status" value="1"/>
</dbReference>
<dbReference type="NCBIfam" id="TIGR04226">
    <property type="entry name" value="RrgB_K2N_iso_D2"/>
    <property type="match status" value="1"/>
</dbReference>
<organism evidence="8 9">
    <name type="scientific">Streptococcus oralis subsp. tigurinus</name>
    <dbReference type="NCBI Taxonomy" id="1077464"/>
    <lineage>
        <taxon>Bacteria</taxon>
        <taxon>Bacillati</taxon>
        <taxon>Bacillota</taxon>
        <taxon>Bacilli</taxon>
        <taxon>Lactobacillales</taxon>
        <taxon>Streptococcaceae</taxon>
        <taxon>Streptococcus</taxon>
    </lineage>
</organism>
<dbReference type="InterPro" id="IPR019931">
    <property type="entry name" value="LPXTG_anchor"/>
</dbReference>
<evidence type="ECO:0000313" key="9">
    <source>
        <dbReference type="Proteomes" id="UP000192532"/>
    </source>
</evidence>
<comment type="caution">
    <text evidence="8">The sequence shown here is derived from an EMBL/GenBank/DDBJ whole genome shotgun (WGS) entry which is preliminary data.</text>
</comment>
<dbReference type="Gene3D" id="2.60.40.10">
    <property type="entry name" value="Immunoglobulins"/>
    <property type="match status" value="1"/>
</dbReference>
<evidence type="ECO:0000256" key="4">
    <source>
        <dbReference type="ARBA" id="ARBA00023088"/>
    </source>
</evidence>
<evidence type="ECO:0000256" key="1">
    <source>
        <dbReference type="ARBA" id="ARBA00022512"/>
    </source>
</evidence>
<evidence type="ECO:0000256" key="5">
    <source>
        <dbReference type="SAM" id="Phobius"/>
    </source>
</evidence>
<reference evidence="8 9" key="1">
    <citation type="journal article" date="2016" name="PLoS ONE">
        <title>Comparative Genomics Analysis of Streptococcus tigurinus Strains Identifies Genetic Elements Specifically and Uniquely Present in Highly Virulent Strains.</title>
        <authorList>
            <person name="Diene S.M."/>
            <person name="Francois P."/>
            <person name="Zbinden A."/>
            <person name="Entenza J.M."/>
            <person name="Resch G."/>
        </authorList>
    </citation>
    <scope>NUCLEOTIDE SEQUENCE [LARGE SCALE GENOMIC DNA]</scope>
    <source>
        <strain evidence="8 9">859</strain>
    </source>
</reference>
<proteinExistence type="predicted"/>
<evidence type="ECO:0000256" key="6">
    <source>
        <dbReference type="SAM" id="SignalP"/>
    </source>
</evidence>
<keyword evidence="3 6" id="KW-0732">Signal</keyword>
<dbReference type="PROSITE" id="PS50847">
    <property type="entry name" value="GRAM_POS_ANCHORING"/>
    <property type="match status" value="1"/>
</dbReference>
<dbReference type="AlphaFoldDB" id="A0A1X0WXV8"/>
<keyword evidence="5" id="KW-0472">Membrane</keyword>
<evidence type="ECO:0000259" key="7">
    <source>
        <dbReference type="PROSITE" id="PS50847"/>
    </source>
</evidence>
<keyword evidence="5" id="KW-0812">Transmembrane</keyword>
<dbReference type="Gene3D" id="2.60.40.740">
    <property type="match status" value="1"/>
</dbReference>
<evidence type="ECO:0000256" key="3">
    <source>
        <dbReference type="ARBA" id="ARBA00022729"/>
    </source>
</evidence>
<keyword evidence="2" id="KW-0964">Secreted</keyword>
<sequence>MKKLKFFLAAIVALLVTFVGGKAYAYTITINGETDGHTFEAYQIFKGDLNDSTLSNIQWGTGVTPFEFHGSNEAAKIAEGLTESNAVEFSKEAAKHLTSNPSATGTSTITVTEAGYYLIKDKDNSLTGKDGKAYTAYILKVIKDETVKPKADVPSVIKKVKDTNDTTGETTDWQDSADYDFGDKVPFQLTATLPKTNFDKYQTYYLEFSDTLSKGLSYDENSLVVKVGDRTLTTSEYTISTTKDSEGNTKLSVVITDVKALGGTAGGKVTVDYTATLTTDAVIGAKGNPNEVELIYSNNPNENGTGKPKDTGKTPKDTVIVFTYKTVVNKVDQNKQPLTGAGFTLYKKVKGEWKVVKEITAGEATKFEFTGIDDGEYKLSETATPAGYNTIKDITFTVEATHETEADQPKLTNLSGVAASGQITFTADKDAGSLTTQVENKKGSILPSTGSIGTTVLYVAGSVLVVAAGILLVTKKRMKN</sequence>
<accession>A0A1X0WXV8</accession>
<evidence type="ECO:0000256" key="2">
    <source>
        <dbReference type="ARBA" id="ARBA00022525"/>
    </source>
</evidence>
<dbReference type="InterPro" id="IPR013783">
    <property type="entry name" value="Ig-like_fold"/>
</dbReference>
<gene>
    <name evidence="8" type="ORF">ATE37_09405</name>
</gene>